<reference evidence="2" key="4">
    <citation type="submission" date="2021-05" db="UniProtKB">
        <authorList>
            <consortium name="EnsemblPlants"/>
        </authorList>
    </citation>
    <scope>IDENTIFICATION</scope>
    <source>
        <strain evidence="2">cv. B73</strain>
    </source>
</reference>
<dbReference type="OrthoDB" id="746543at2759"/>
<reference evidence="1" key="2">
    <citation type="submission" date="2015-12" db="EMBL/GenBank/DDBJ databases">
        <title>Update maize B73 reference genome by single molecule sequencing technologies.</title>
        <authorList>
            <consortium name="Maize Genome Sequencing Project"/>
            <person name="Ware D."/>
        </authorList>
    </citation>
    <scope>NUCLEOTIDE SEQUENCE</scope>
    <source>
        <tissue evidence="1">Seedling</tissue>
    </source>
</reference>
<dbReference type="PANTHER" id="PTHR33103">
    <property type="entry name" value="OS01G0153900 PROTEIN"/>
    <property type="match status" value="1"/>
</dbReference>
<dbReference type="eggNOG" id="ENOG502RI50">
    <property type="taxonomic scope" value="Eukaryota"/>
</dbReference>
<dbReference type="PaxDb" id="4577-GRMZM2G062066_P01"/>
<keyword evidence="3" id="KW-1185">Reference proteome</keyword>
<protein>
    <submittedName>
        <fullName evidence="1">DUF674 family protein</fullName>
    </submittedName>
</protein>
<dbReference type="PANTHER" id="PTHR33103:SF86">
    <property type="entry name" value="OS04G0594500 PROTEIN"/>
    <property type="match status" value="1"/>
</dbReference>
<organism evidence="1">
    <name type="scientific">Zea mays</name>
    <name type="common">Maize</name>
    <dbReference type="NCBI Taxonomy" id="4577"/>
    <lineage>
        <taxon>Eukaryota</taxon>
        <taxon>Viridiplantae</taxon>
        <taxon>Streptophyta</taxon>
        <taxon>Embryophyta</taxon>
        <taxon>Tracheophyta</taxon>
        <taxon>Spermatophyta</taxon>
        <taxon>Magnoliopsida</taxon>
        <taxon>Liliopsida</taxon>
        <taxon>Poales</taxon>
        <taxon>Poaceae</taxon>
        <taxon>PACMAD clade</taxon>
        <taxon>Panicoideae</taxon>
        <taxon>Andropogonodae</taxon>
        <taxon>Andropogoneae</taxon>
        <taxon>Tripsacinae</taxon>
        <taxon>Zea</taxon>
    </lineage>
</organism>
<accession>A0A3L6EE39</accession>
<evidence type="ECO:0000313" key="2">
    <source>
        <dbReference type="EnsemblPlants" id="Zm00001eb290080_P001"/>
    </source>
</evidence>
<accession>A0A1D6M698</accession>
<dbReference type="EMBL" id="CM000782">
    <property type="protein sequence ID" value="AQK86607.1"/>
    <property type="molecule type" value="Genomic_DNA"/>
</dbReference>
<dbReference type="Gramene" id="Zm00001eb290080_T001">
    <property type="protein sequence ID" value="Zm00001eb290080_P001"/>
    <property type="gene ID" value="Zm00001eb290080"/>
</dbReference>
<evidence type="ECO:0000313" key="3">
    <source>
        <dbReference type="Proteomes" id="UP000007305"/>
    </source>
</evidence>
<dbReference type="EnsemblPlants" id="Zm00001eb290080_T001">
    <property type="protein sequence ID" value="Zm00001eb290080_P001"/>
    <property type="gene ID" value="Zm00001eb290080"/>
</dbReference>
<dbReference type="KEGG" id="zma:103630455"/>
<dbReference type="ExpressionAtlas" id="A0A1D6M698">
    <property type="expression patterns" value="baseline and differential"/>
</dbReference>
<name>A0A1D6M698_MAIZE</name>
<reference evidence="2" key="3">
    <citation type="submission" date="2019-07" db="EMBL/GenBank/DDBJ databases">
        <authorList>
            <person name="Seetharam A."/>
            <person name="Woodhouse M."/>
            <person name="Cannon E."/>
        </authorList>
    </citation>
    <scope>NUCLEOTIDE SEQUENCE [LARGE SCALE GENOMIC DNA]</scope>
    <source>
        <strain evidence="2">cv. B73</strain>
    </source>
</reference>
<dbReference type="AlphaFoldDB" id="A0A1D6M698"/>
<dbReference type="GeneID" id="103630455"/>
<evidence type="ECO:0000313" key="1">
    <source>
        <dbReference type="EMBL" id="AQK86607.1"/>
    </source>
</evidence>
<sequence length="514" mass="56671">MAKPEGPTIGVKLSVDKEKKKVLFAESNKEFVDVLFSFLTVLLDTIVRLLDKQSQLGCLDQLYKSVEDLNLEYFQTSACKAMLLKPLNAASGHCCRLKINVDGSVPRVVYVCKDTRCSALSDNAFSSFPGTICKCGKVMESIGQCPKYDGDTETAAATCSEDGVFVKGCLKFIVTDDLQVAPASTSLMMSVFEKFGVLDPAVLEQQVLQFSSEKITCLLKRLLTSKQPLTDHYFEAPVPQDDASLEALVQNLHPKQENEDQEMPGNLKIRVLLTKDNSALLYAEVGVDFVDSLFGLLSIPLGSAIKLYGQCSAKGCLGNVYMSIDGSVQVFVREECQSLLLDPKLPPFFGCCASKILQVDELAPRELTIKACFVCFKSLGFSGCSRCHDIPYKNSLRRYEAFCANTVKSIKLCEANPKEPNGGSEKGEVYVSGKTNFLVTDDLRVLPLSLTSTVKIVSDSKIQTSNLVVKEITLTKSKVMELQRVVLLLSRTTLSSVLLHPKKTKKLHHYHRVY</sequence>
<dbReference type="Proteomes" id="UP000007305">
    <property type="component" value="Chromosome 6"/>
</dbReference>
<reference evidence="3" key="1">
    <citation type="journal article" date="2009" name="Science">
        <title>The B73 maize genome: complexity, diversity, and dynamics.</title>
        <authorList>
            <person name="Schnable P.S."/>
            <person name="Ware D."/>
            <person name="Fulton R.S."/>
            <person name="Stein J.C."/>
            <person name="Wei F."/>
            <person name="Pasternak S."/>
            <person name="Liang C."/>
            <person name="Zhang J."/>
            <person name="Fulton L."/>
            <person name="Graves T.A."/>
            <person name="Minx P."/>
            <person name="Reily A.D."/>
            <person name="Courtney L."/>
            <person name="Kruchowski S.S."/>
            <person name="Tomlinson C."/>
            <person name="Strong C."/>
            <person name="Delehaunty K."/>
            <person name="Fronick C."/>
            <person name="Courtney B."/>
            <person name="Rock S.M."/>
            <person name="Belter E."/>
            <person name="Du F."/>
            <person name="Kim K."/>
            <person name="Abbott R.M."/>
            <person name="Cotton M."/>
            <person name="Levy A."/>
            <person name="Marchetto P."/>
            <person name="Ochoa K."/>
            <person name="Jackson S.M."/>
            <person name="Gillam B."/>
            <person name="Chen W."/>
            <person name="Yan L."/>
            <person name="Higginbotham J."/>
            <person name="Cardenas M."/>
            <person name="Waligorski J."/>
            <person name="Applebaum E."/>
            <person name="Phelps L."/>
            <person name="Falcone J."/>
            <person name="Kanchi K."/>
            <person name="Thane T."/>
            <person name="Scimone A."/>
            <person name="Thane N."/>
            <person name="Henke J."/>
            <person name="Wang T."/>
            <person name="Ruppert J."/>
            <person name="Shah N."/>
            <person name="Rotter K."/>
            <person name="Hodges J."/>
            <person name="Ingenthron E."/>
            <person name="Cordes M."/>
            <person name="Kohlberg S."/>
            <person name="Sgro J."/>
            <person name="Delgado B."/>
            <person name="Mead K."/>
            <person name="Chinwalla A."/>
            <person name="Leonard S."/>
            <person name="Crouse K."/>
            <person name="Collura K."/>
            <person name="Kudrna D."/>
            <person name="Currie J."/>
            <person name="He R."/>
            <person name="Angelova A."/>
            <person name="Rajasekar S."/>
            <person name="Mueller T."/>
            <person name="Lomeli R."/>
            <person name="Scara G."/>
            <person name="Ko A."/>
            <person name="Delaney K."/>
            <person name="Wissotski M."/>
            <person name="Lopez G."/>
            <person name="Campos D."/>
            <person name="Braidotti M."/>
            <person name="Ashley E."/>
            <person name="Golser W."/>
            <person name="Kim H."/>
            <person name="Lee S."/>
            <person name="Lin J."/>
            <person name="Dujmic Z."/>
            <person name="Kim W."/>
            <person name="Talag J."/>
            <person name="Zuccolo A."/>
            <person name="Fan C."/>
            <person name="Sebastian A."/>
            <person name="Kramer M."/>
            <person name="Spiegel L."/>
            <person name="Nascimento L."/>
            <person name="Zutavern T."/>
            <person name="Miller B."/>
            <person name="Ambroise C."/>
            <person name="Muller S."/>
            <person name="Spooner W."/>
            <person name="Narechania A."/>
            <person name="Ren L."/>
            <person name="Wei S."/>
            <person name="Kumari S."/>
            <person name="Faga B."/>
            <person name="Levy M.J."/>
            <person name="McMahan L."/>
            <person name="Van Buren P."/>
            <person name="Vaughn M.W."/>
            <person name="Ying K."/>
            <person name="Yeh C.-T."/>
            <person name="Emrich S.J."/>
            <person name="Jia Y."/>
            <person name="Kalyanaraman A."/>
            <person name="Hsia A.-P."/>
            <person name="Barbazuk W.B."/>
            <person name="Baucom R.S."/>
            <person name="Brutnell T.P."/>
            <person name="Carpita N.C."/>
            <person name="Chaparro C."/>
            <person name="Chia J.-M."/>
            <person name="Deragon J.-M."/>
            <person name="Estill J.C."/>
            <person name="Fu Y."/>
            <person name="Jeddeloh J.A."/>
            <person name="Han Y."/>
            <person name="Lee H."/>
            <person name="Li P."/>
            <person name="Lisch D.R."/>
            <person name="Liu S."/>
            <person name="Liu Z."/>
            <person name="Nagel D.H."/>
            <person name="McCann M.C."/>
            <person name="SanMiguel P."/>
            <person name="Myers A.M."/>
            <person name="Nettleton D."/>
            <person name="Nguyen J."/>
            <person name="Penning B.W."/>
            <person name="Ponnala L."/>
            <person name="Schneider K.L."/>
            <person name="Schwartz D.C."/>
            <person name="Sharma A."/>
            <person name="Soderlund C."/>
            <person name="Springer N.M."/>
            <person name="Sun Q."/>
            <person name="Wang H."/>
            <person name="Waterman M."/>
            <person name="Westerman R."/>
            <person name="Wolfgruber T.K."/>
            <person name="Yang L."/>
            <person name="Yu Y."/>
            <person name="Zhang L."/>
            <person name="Zhou S."/>
            <person name="Zhu Q."/>
            <person name="Bennetzen J.L."/>
            <person name="Dawe R.K."/>
            <person name="Jiang J."/>
            <person name="Jiang N."/>
            <person name="Presting G.G."/>
            <person name="Wessler S.R."/>
            <person name="Aluru S."/>
            <person name="Martienssen R.A."/>
            <person name="Clifton S.W."/>
            <person name="McCombie W.R."/>
            <person name="Wing R.A."/>
            <person name="Wilson R.K."/>
        </authorList>
    </citation>
    <scope>NUCLEOTIDE SEQUENCE [LARGE SCALE GENOMIC DNA]</scope>
    <source>
        <strain evidence="3">cv. B73</strain>
    </source>
</reference>
<dbReference type="InterPro" id="IPR007750">
    <property type="entry name" value="DUF674"/>
</dbReference>
<gene>
    <name evidence="2" type="primary">LOC103630455</name>
    <name evidence="1" type="ORF">ZEAMMB73_Zm00001d038426</name>
</gene>
<dbReference type="RefSeq" id="XP_008649730.1">
    <property type="nucleotide sequence ID" value="XM_008651508.2"/>
</dbReference>
<dbReference type="Pfam" id="PF05056">
    <property type="entry name" value="DUF674"/>
    <property type="match status" value="1"/>
</dbReference>
<proteinExistence type="predicted"/>